<dbReference type="Proteomes" id="UP000499080">
    <property type="component" value="Unassembled WGS sequence"/>
</dbReference>
<dbReference type="InterPro" id="IPR036397">
    <property type="entry name" value="RNaseH_sf"/>
</dbReference>
<dbReference type="EMBL" id="BGPR01009475">
    <property type="protein sequence ID" value="GBN40251.1"/>
    <property type="molecule type" value="Genomic_DNA"/>
</dbReference>
<name>A0A4Y2NLS4_ARAVE</name>
<gene>
    <name evidence="2" type="ORF">AVEN_106826_1</name>
</gene>
<keyword evidence="3" id="KW-1185">Reference proteome</keyword>
<protein>
    <recommendedName>
        <fullName evidence="1">RNase H type-1 domain-containing protein</fullName>
    </recommendedName>
</protein>
<evidence type="ECO:0000259" key="1">
    <source>
        <dbReference type="PROSITE" id="PS50879"/>
    </source>
</evidence>
<dbReference type="Gene3D" id="3.30.420.10">
    <property type="entry name" value="Ribonuclease H-like superfamily/Ribonuclease H"/>
    <property type="match status" value="1"/>
</dbReference>
<comment type="caution">
    <text evidence="2">The sequence shown here is derived from an EMBL/GenBank/DDBJ whole genome shotgun (WGS) entry which is preliminary data.</text>
</comment>
<accession>A0A4Y2NLS4</accession>
<dbReference type="InterPro" id="IPR002156">
    <property type="entry name" value="RNaseH_domain"/>
</dbReference>
<dbReference type="GO" id="GO:0004523">
    <property type="term" value="F:RNA-DNA hybrid ribonuclease activity"/>
    <property type="evidence" value="ECO:0007669"/>
    <property type="project" value="InterPro"/>
</dbReference>
<sequence>MLRVIGSVGLSWVKAHAGYPGNELADQHAKLATKVGENLDIPAPYSFLKRCLKQFVLENWQTYWDDSGTGVRVREYVPKVNFNLLTHNTLTSKS</sequence>
<dbReference type="PROSITE" id="PS50879">
    <property type="entry name" value="RNASE_H_1"/>
    <property type="match status" value="1"/>
</dbReference>
<evidence type="ECO:0000313" key="3">
    <source>
        <dbReference type="Proteomes" id="UP000499080"/>
    </source>
</evidence>
<dbReference type="AlphaFoldDB" id="A0A4Y2NLS4"/>
<reference evidence="2 3" key="1">
    <citation type="journal article" date="2019" name="Sci. Rep.">
        <title>Orb-weaving spider Araneus ventricosus genome elucidates the spidroin gene catalogue.</title>
        <authorList>
            <person name="Kono N."/>
            <person name="Nakamura H."/>
            <person name="Ohtoshi R."/>
            <person name="Moran D.A.P."/>
            <person name="Shinohara A."/>
            <person name="Yoshida Y."/>
            <person name="Fujiwara M."/>
            <person name="Mori M."/>
            <person name="Tomita M."/>
            <person name="Arakawa K."/>
        </authorList>
    </citation>
    <scope>NUCLEOTIDE SEQUENCE [LARGE SCALE GENOMIC DNA]</scope>
</reference>
<dbReference type="SUPFAM" id="SSF53098">
    <property type="entry name" value="Ribonuclease H-like"/>
    <property type="match status" value="1"/>
</dbReference>
<feature type="domain" description="RNase H type-1" evidence="1">
    <location>
        <begin position="1"/>
        <end position="34"/>
    </location>
</feature>
<dbReference type="GO" id="GO:0003676">
    <property type="term" value="F:nucleic acid binding"/>
    <property type="evidence" value="ECO:0007669"/>
    <property type="project" value="InterPro"/>
</dbReference>
<proteinExistence type="predicted"/>
<dbReference type="InterPro" id="IPR012337">
    <property type="entry name" value="RNaseH-like_sf"/>
</dbReference>
<dbReference type="OrthoDB" id="6437659at2759"/>
<organism evidence="2 3">
    <name type="scientific">Araneus ventricosus</name>
    <name type="common">Orbweaver spider</name>
    <name type="synonym">Epeira ventricosa</name>
    <dbReference type="NCBI Taxonomy" id="182803"/>
    <lineage>
        <taxon>Eukaryota</taxon>
        <taxon>Metazoa</taxon>
        <taxon>Ecdysozoa</taxon>
        <taxon>Arthropoda</taxon>
        <taxon>Chelicerata</taxon>
        <taxon>Arachnida</taxon>
        <taxon>Araneae</taxon>
        <taxon>Araneomorphae</taxon>
        <taxon>Entelegynae</taxon>
        <taxon>Araneoidea</taxon>
        <taxon>Araneidae</taxon>
        <taxon>Araneus</taxon>
    </lineage>
</organism>
<evidence type="ECO:0000313" key="2">
    <source>
        <dbReference type="EMBL" id="GBN40251.1"/>
    </source>
</evidence>